<dbReference type="Proteomes" id="UP000193350">
    <property type="component" value="Unassembled WGS sequence"/>
</dbReference>
<dbReference type="NCBIfam" id="NF040982">
    <property type="entry name" value="ComGD"/>
    <property type="match status" value="1"/>
</dbReference>
<name>A0A1X1HS41_STROR</name>
<comment type="caution">
    <text evidence="3">The sequence shown here is derived from an EMBL/GenBank/DDBJ whole genome shotgun (WGS) entry which is preliminary data.</text>
</comment>
<dbReference type="EMBL" id="NCUJ01000010">
    <property type="protein sequence ID" value="ORO52639.1"/>
    <property type="molecule type" value="Genomic_DNA"/>
</dbReference>
<feature type="transmembrane region" description="Helical" evidence="1">
    <location>
        <begin position="38"/>
        <end position="58"/>
    </location>
</feature>
<dbReference type="AlphaFoldDB" id="A0A1X1HS41"/>
<reference evidence="3" key="2">
    <citation type="submission" date="2017-04" db="EMBL/GenBank/DDBJ databases">
        <authorList>
            <person name="Afonso C.L."/>
            <person name="Miller P.J."/>
            <person name="Scott M.A."/>
            <person name="Spackman E."/>
            <person name="Goraichik I."/>
            <person name="Dimitrov K.M."/>
            <person name="Suarez D.L."/>
            <person name="Swayne D.E."/>
        </authorList>
    </citation>
    <scope>NUCLEOTIDE SEQUENCE</scope>
    <source>
        <strain evidence="3">RH_1735_08</strain>
        <strain evidence="2">RH_8610_08</strain>
    </source>
</reference>
<dbReference type="EMBL" id="NCUN01000005">
    <property type="protein sequence ID" value="ORO63624.1"/>
    <property type="molecule type" value="Genomic_DNA"/>
</dbReference>
<keyword evidence="1" id="KW-1133">Transmembrane helix</keyword>
<dbReference type="InterPro" id="IPR016785">
    <property type="entry name" value="ComGD"/>
</dbReference>
<evidence type="ECO:0000313" key="2">
    <source>
        <dbReference type="EMBL" id="ORO52639.1"/>
    </source>
</evidence>
<dbReference type="Proteomes" id="UP000193768">
    <property type="component" value="Unassembled WGS sequence"/>
</dbReference>
<accession>A0A1X1HS41</accession>
<organism evidence="3 4">
    <name type="scientific">Streptococcus oralis subsp. oralis</name>
    <dbReference type="NCBI Taxonomy" id="1891914"/>
    <lineage>
        <taxon>Bacteria</taxon>
        <taxon>Bacillati</taxon>
        <taxon>Bacillota</taxon>
        <taxon>Bacilli</taxon>
        <taxon>Lactobacillales</taxon>
        <taxon>Streptococcaceae</taxon>
        <taxon>Streptococcus</taxon>
    </lineage>
</organism>
<evidence type="ECO:0000313" key="5">
    <source>
        <dbReference type="Proteomes" id="UP000193768"/>
    </source>
</evidence>
<keyword evidence="1" id="KW-0812">Transmembrane</keyword>
<protein>
    <submittedName>
        <fullName evidence="3">Competence protein CglD</fullName>
    </submittedName>
</protein>
<keyword evidence="1" id="KW-0472">Membrane</keyword>
<evidence type="ECO:0000313" key="4">
    <source>
        <dbReference type="Proteomes" id="UP000193350"/>
    </source>
</evidence>
<reference evidence="4 5" key="1">
    <citation type="journal article" date="2016" name="Eur. J. Clin. Microbiol. Infect. Dis.">
        <title>Whole genome sequencing as a tool for phylogenetic analysis of clinical strains of Mitis group streptococci.</title>
        <authorList>
            <person name="Rasmussen L.H."/>
            <person name="Dargis R."/>
            <person name="Hojholt K."/>
            <person name="Christensen J.J."/>
            <person name="Skovgaard O."/>
            <person name="Justesen U.S."/>
            <person name="Rosenvinge F.S."/>
            <person name="Moser C."/>
            <person name="Lukjancenko O."/>
            <person name="Rasmussen S."/>
            <person name="Nielsen X.C."/>
        </authorList>
    </citation>
    <scope>NUCLEOTIDE SEQUENCE [LARGE SCALE GENOMIC DNA]</scope>
    <source>
        <strain evidence="3 4">RH_1735_08</strain>
        <strain evidence="2 5">RH_8610_08</strain>
    </source>
</reference>
<evidence type="ECO:0000256" key="1">
    <source>
        <dbReference type="SAM" id="Phobius"/>
    </source>
</evidence>
<sequence>MLALANYKRTVVSQQSKPKLIKTTMQNKKPVKLLQIKAFTILESLLVLGLVSILGLGLSGSVQSSFAAVEEQIFFMEFEELYRETQKRSVASQQKTSLNLDGQTISNGSQNLTVPKGIQAPSGQSIIFDRAGGNSSLAKVEFQTSKGAIRYQLYLGNGKIKRIKETKN</sequence>
<gene>
    <name evidence="3" type="ORF">B7718_00160</name>
    <name evidence="2" type="ORF">B7722_00295</name>
</gene>
<proteinExistence type="predicted"/>
<evidence type="ECO:0000313" key="3">
    <source>
        <dbReference type="EMBL" id="ORO63624.1"/>
    </source>
</evidence>